<proteinExistence type="inferred from homology"/>
<gene>
    <name evidence="16" type="ORF">SPPG_08780</name>
</gene>
<feature type="region of interest" description="Disordered" evidence="14">
    <location>
        <begin position="190"/>
        <end position="249"/>
    </location>
</feature>
<comment type="similarity">
    <text evidence="2">Belongs to the DNA mismatch repair MutS family. MSH3 subfamily.</text>
</comment>
<dbReference type="FunCoup" id="A0A0L0H3Q5">
    <property type="interactions" value="595"/>
</dbReference>
<dbReference type="Pfam" id="PF05190">
    <property type="entry name" value="MutS_IV"/>
    <property type="match status" value="1"/>
</dbReference>
<comment type="subcellular location">
    <subcellularLocation>
        <location evidence="1">Nucleus</location>
    </subcellularLocation>
</comment>
<dbReference type="InterPro" id="IPR036678">
    <property type="entry name" value="MutS_con_dom_sf"/>
</dbReference>
<evidence type="ECO:0000256" key="9">
    <source>
        <dbReference type="ARBA" id="ARBA00023242"/>
    </source>
</evidence>
<dbReference type="SUPFAM" id="SSF53150">
    <property type="entry name" value="DNA repair protein MutS, domain II"/>
    <property type="match status" value="1"/>
</dbReference>
<dbReference type="GO" id="GO:0006312">
    <property type="term" value="P:mitotic recombination"/>
    <property type="evidence" value="ECO:0007669"/>
    <property type="project" value="TreeGrafter"/>
</dbReference>
<dbReference type="AlphaFoldDB" id="A0A0L0H3Q5"/>
<evidence type="ECO:0000256" key="10">
    <source>
        <dbReference type="ARBA" id="ARBA00025902"/>
    </source>
</evidence>
<dbReference type="PANTHER" id="PTHR11361:SF122">
    <property type="entry name" value="DNA MISMATCH REPAIR PROTEIN MSH3"/>
    <property type="match status" value="1"/>
</dbReference>
<dbReference type="OrthoDB" id="121051at2759"/>
<dbReference type="Gene3D" id="3.30.420.110">
    <property type="entry name" value="MutS, connector domain"/>
    <property type="match status" value="1"/>
</dbReference>
<dbReference type="eggNOG" id="KOG0218">
    <property type="taxonomic scope" value="Eukaryota"/>
</dbReference>
<feature type="domain" description="DNA mismatch repair proteins mutS family" evidence="15">
    <location>
        <begin position="985"/>
        <end position="1001"/>
    </location>
</feature>
<dbReference type="GO" id="GO:0140664">
    <property type="term" value="F:ATP-dependent DNA damage sensor activity"/>
    <property type="evidence" value="ECO:0007669"/>
    <property type="project" value="InterPro"/>
</dbReference>
<dbReference type="VEuPathDB" id="FungiDB:SPPG_08780"/>
<feature type="compositionally biased region" description="Polar residues" evidence="14">
    <location>
        <begin position="20"/>
        <end position="41"/>
    </location>
</feature>
<dbReference type="GO" id="GO:0006298">
    <property type="term" value="P:mismatch repair"/>
    <property type="evidence" value="ECO:0007669"/>
    <property type="project" value="InterPro"/>
</dbReference>
<keyword evidence="4 13" id="KW-0547">Nucleotide-binding</keyword>
<dbReference type="FunFam" id="3.40.1170.10:FF:000004">
    <property type="entry name" value="DNA mismatch repair protein"/>
    <property type="match status" value="1"/>
</dbReference>
<evidence type="ECO:0000259" key="15">
    <source>
        <dbReference type="PROSITE" id="PS00486"/>
    </source>
</evidence>
<dbReference type="EMBL" id="KQ257475">
    <property type="protein sequence ID" value="KNC95837.1"/>
    <property type="molecule type" value="Genomic_DNA"/>
</dbReference>
<sequence length="1149" mass="128359">MSGKRKATADSGGNVKKLKSSGTSFQQRTISSFFTPKTDTSAPRAAKAMPSRDARDLLKGKFTENDENRQNDSPGPCSPNEAPRAIEQDAAVESGNEGGRMEVDSPSPKLSKFKRLRRLTSDSEEELPGRTRPAAKGGTIPRRSTEAFRYRKKNHACGENTEGENSQYVEVSGASAAERNRVRERFLAKFTIDERSEDPNPEADEGDMDSAEDGEVEHGTGKGLPRKVGNQSRDTTPVQARKGSGKTKSTYTPLEQQFLEIKANHPDCLLVVEVGYKFRFFGEDAKIAAKELNIVAYRDHSMYTASFPTHRLHVHVKKLVQLGYKVGIVRQMETAALKAVGDNKNAPFVRKLTNVYSKGTFVDDIGGEDIAFEVRSSYLLCINEEEGKGAMDTAKISIVAVQLHTGDVIFDEFDDNYMRNELETRMMHIQPTEIILPGNPLSDMTETLIRQLCESFGSTGDTVRIERLKGAFLDHATARKVLAEFYEQPILDNKPTGNDNGTALAAELYSQALSLPRRVIICLAALLKYLVQFGLEDILRLTKFFTAFASVAHMVLNANTLNSLEIFRNQTDFEEKGSLLWILDHTKTKFGQRLLKKWIGRPLVQLPDLQKRIDAVEEIIQGDAQGNVFIQRMRGLICQLPDLEKSVCRIHYGRCSPSELNNTLLAFEKIGSSFISDAWEKFRSPILKDIYKSLPAIKSDVMYFRGMINESAAKSDDKIEFFSDTSKWPEIGEFKENLETVEEELLAHLKEVRGEIKKPNLTYVTVAGIEYLIEVPVNQASKVPSNWIKISNTKAVARFHTPFVIEKIKERDRYREQLVAACDTAYAAFVREVGSRYELFRGVVQSIATMDCLLSLATVAAQPGYCKPEFVPDATVLVKEGRHPMVENVVSSYVTNDVDLTQDRRCLLITGPNMGGKSSYIRQVALIVIMGQIGSYVPAKSAQLGIFDSVHTRMGASDDLAGGQSTFMKELQETSDIMRTATNRSLVILDELGRGTSTHDGTAIAFATLKYFIEDLKSITLFVTHYPVLGQLEKEFPGALRNCHMAFHETEEEDESSHSIIFLYKLTRGLAHRSYGLNVARLANLPNELLATAREKAAELEAEVEQRKTANSVRTRADLLLRFWRETFAAHDFALIKSLVDTRSVDNSI</sequence>
<dbReference type="FunFam" id="1.10.1420.10:FF:000004">
    <property type="entry name" value="DNA mismatch repair protein Msh3"/>
    <property type="match status" value="1"/>
</dbReference>
<dbReference type="SUPFAM" id="SSF48334">
    <property type="entry name" value="DNA repair protein MutS, domain III"/>
    <property type="match status" value="1"/>
</dbReference>
<dbReference type="PANTHER" id="PTHR11361">
    <property type="entry name" value="DNA MISMATCH REPAIR PROTEIN MUTS FAMILY MEMBER"/>
    <property type="match status" value="1"/>
</dbReference>
<dbReference type="InterPro" id="IPR007861">
    <property type="entry name" value="DNA_mismatch_repair_MutS_clamp"/>
</dbReference>
<protein>
    <recommendedName>
        <fullName evidence="3 12">DNA mismatch repair protein MSH3</fullName>
    </recommendedName>
    <alternativeName>
        <fullName evidence="3 12">DNA mismatch repair protein MSH3</fullName>
    </alternativeName>
    <alternativeName>
        <fullName evidence="11">MutS protein homolog 3</fullName>
    </alternativeName>
</protein>
<dbReference type="SMART" id="SM00533">
    <property type="entry name" value="MUTSd"/>
    <property type="match status" value="1"/>
</dbReference>
<organism evidence="16 17">
    <name type="scientific">Spizellomyces punctatus (strain DAOM BR117)</name>
    <dbReference type="NCBI Taxonomy" id="645134"/>
    <lineage>
        <taxon>Eukaryota</taxon>
        <taxon>Fungi</taxon>
        <taxon>Fungi incertae sedis</taxon>
        <taxon>Chytridiomycota</taxon>
        <taxon>Chytridiomycota incertae sedis</taxon>
        <taxon>Chytridiomycetes</taxon>
        <taxon>Spizellomycetales</taxon>
        <taxon>Spizellomycetaceae</taxon>
        <taxon>Spizellomyces</taxon>
    </lineage>
</organism>
<dbReference type="GO" id="GO:0005524">
    <property type="term" value="F:ATP binding"/>
    <property type="evidence" value="ECO:0007669"/>
    <property type="project" value="UniProtKB-UniRule"/>
</dbReference>
<feature type="compositionally biased region" description="Polar residues" evidence="14">
    <location>
        <begin position="229"/>
        <end position="238"/>
    </location>
</feature>
<keyword evidence="9" id="KW-0539">Nucleus</keyword>
<feature type="region of interest" description="Disordered" evidence="14">
    <location>
        <begin position="1"/>
        <end position="150"/>
    </location>
</feature>
<comment type="subunit">
    <text evidence="10">Heterodimer consisting of MSH2-MSH3 (MutS beta). Forms a ternary complex with MutL alpha (MLH1-PMS1).</text>
</comment>
<comment type="function">
    <text evidence="13">Component of the post-replicative DNA mismatch repair system (MMR).</text>
</comment>
<dbReference type="GeneID" id="27691916"/>
<dbReference type="FunFam" id="3.30.420.110:FF:000010">
    <property type="entry name" value="DNA mismatch repair protein"/>
    <property type="match status" value="1"/>
</dbReference>
<dbReference type="OMA" id="INMHAAR"/>
<dbReference type="InterPro" id="IPR045076">
    <property type="entry name" value="MutS"/>
</dbReference>
<dbReference type="Pfam" id="PF05188">
    <property type="entry name" value="MutS_II"/>
    <property type="match status" value="1"/>
</dbReference>
<dbReference type="GO" id="GO:0030983">
    <property type="term" value="F:mismatched DNA binding"/>
    <property type="evidence" value="ECO:0007669"/>
    <property type="project" value="UniProtKB-UniRule"/>
</dbReference>
<dbReference type="Pfam" id="PF00488">
    <property type="entry name" value="MutS_V"/>
    <property type="match status" value="1"/>
</dbReference>
<dbReference type="Pfam" id="PF01624">
    <property type="entry name" value="MutS_I"/>
    <property type="match status" value="1"/>
</dbReference>
<dbReference type="InterPro" id="IPR016151">
    <property type="entry name" value="DNA_mismatch_repair_MutS_N"/>
</dbReference>
<dbReference type="FunFam" id="3.40.50.300:FF:000870">
    <property type="entry name" value="MutS protein homolog 4"/>
    <property type="match status" value="1"/>
</dbReference>
<dbReference type="Proteomes" id="UP000053201">
    <property type="component" value="Unassembled WGS sequence"/>
</dbReference>
<dbReference type="NCBIfam" id="NF003810">
    <property type="entry name" value="PRK05399.1"/>
    <property type="match status" value="1"/>
</dbReference>
<evidence type="ECO:0000256" key="1">
    <source>
        <dbReference type="ARBA" id="ARBA00004123"/>
    </source>
</evidence>
<evidence type="ECO:0000256" key="13">
    <source>
        <dbReference type="RuleBase" id="RU003756"/>
    </source>
</evidence>
<feature type="compositionally biased region" description="Basic and acidic residues" evidence="14">
    <location>
        <begin position="50"/>
        <end position="70"/>
    </location>
</feature>
<dbReference type="InterPro" id="IPR007696">
    <property type="entry name" value="DNA_mismatch_repair_MutS_core"/>
</dbReference>
<evidence type="ECO:0000256" key="11">
    <source>
        <dbReference type="ARBA" id="ARBA00029792"/>
    </source>
</evidence>
<evidence type="ECO:0000256" key="8">
    <source>
        <dbReference type="ARBA" id="ARBA00023204"/>
    </source>
</evidence>
<dbReference type="GO" id="GO:0005634">
    <property type="term" value="C:nucleus"/>
    <property type="evidence" value="ECO:0007669"/>
    <property type="project" value="UniProtKB-SubCell"/>
</dbReference>
<evidence type="ECO:0000256" key="6">
    <source>
        <dbReference type="ARBA" id="ARBA00022840"/>
    </source>
</evidence>
<evidence type="ECO:0000313" key="17">
    <source>
        <dbReference type="Proteomes" id="UP000053201"/>
    </source>
</evidence>
<dbReference type="InterPro" id="IPR007860">
    <property type="entry name" value="DNA_mmatch_repair_MutS_con_dom"/>
</dbReference>
<keyword evidence="7 13" id="KW-0238">DNA-binding</keyword>
<evidence type="ECO:0000256" key="5">
    <source>
        <dbReference type="ARBA" id="ARBA00022763"/>
    </source>
</evidence>
<dbReference type="Gene3D" id="3.40.1170.10">
    <property type="entry name" value="DNA repair protein MutS, domain I"/>
    <property type="match status" value="1"/>
</dbReference>
<dbReference type="Pfam" id="PF05192">
    <property type="entry name" value="MutS_III"/>
    <property type="match status" value="1"/>
</dbReference>
<dbReference type="RefSeq" id="XP_016603877.1">
    <property type="nucleotide sequence ID" value="XM_016756929.1"/>
</dbReference>
<dbReference type="SUPFAM" id="SSF52540">
    <property type="entry name" value="P-loop containing nucleoside triphosphate hydrolases"/>
    <property type="match status" value="1"/>
</dbReference>
<dbReference type="SUPFAM" id="SSF55271">
    <property type="entry name" value="DNA repair protein MutS, domain I"/>
    <property type="match status" value="1"/>
</dbReference>
<keyword evidence="6" id="KW-0067">ATP-binding</keyword>
<reference evidence="16 17" key="1">
    <citation type="submission" date="2009-08" db="EMBL/GenBank/DDBJ databases">
        <title>The Genome Sequence of Spizellomyces punctatus strain DAOM BR117.</title>
        <authorList>
            <consortium name="The Broad Institute Genome Sequencing Platform"/>
            <person name="Russ C."/>
            <person name="Cuomo C."/>
            <person name="Shea T."/>
            <person name="Young S.K."/>
            <person name="Zeng Q."/>
            <person name="Koehrsen M."/>
            <person name="Haas B."/>
            <person name="Borodovsky M."/>
            <person name="Guigo R."/>
            <person name="Alvarado L."/>
            <person name="Berlin A."/>
            <person name="Bochicchio J."/>
            <person name="Borenstein D."/>
            <person name="Chapman S."/>
            <person name="Chen Z."/>
            <person name="Engels R."/>
            <person name="Freedman E."/>
            <person name="Gellesch M."/>
            <person name="Goldberg J."/>
            <person name="Griggs A."/>
            <person name="Gujja S."/>
            <person name="Heiman D."/>
            <person name="Hepburn T."/>
            <person name="Howarth C."/>
            <person name="Jen D."/>
            <person name="Larson L."/>
            <person name="Lewis B."/>
            <person name="Mehta T."/>
            <person name="Park D."/>
            <person name="Pearson M."/>
            <person name="Roberts A."/>
            <person name="Saif S."/>
            <person name="Shenoy N."/>
            <person name="Sisk P."/>
            <person name="Stolte C."/>
            <person name="Sykes S."/>
            <person name="Thomson T."/>
            <person name="Walk T."/>
            <person name="White J."/>
            <person name="Yandava C."/>
            <person name="Burger G."/>
            <person name="Gray M.W."/>
            <person name="Holland P.W.H."/>
            <person name="King N."/>
            <person name="Lang F.B.F."/>
            <person name="Roger A.J."/>
            <person name="Ruiz-Trillo I."/>
            <person name="Lander E."/>
            <person name="Nusbaum C."/>
        </authorList>
    </citation>
    <scope>NUCLEOTIDE SEQUENCE [LARGE SCALE GENOMIC DNA]</scope>
    <source>
        <strain evidence="16 17">DAOM BR117</strain>
    </source>
</reference>
<name>A0A0L0H3Q5_SPIPD</name>
<keyword evidence="8 13" id="KW-0234">DNA repair</keyword>
<evidence type="ECO:0000313" key="16">
    <source>
        <dbReference type="EMBL" id="KNC95837.1"/>
    </source>
</evidence>
<evidence type="ECO:0000256" key="7">
    <source>
        <dbReference type="ARBA" id="ARBA00023125"/>
    </source>
</evidence>
<dbReference type="PROSITE" id="PS00486">
    <property type="entry name" value="DNA_MISMATCH_REPAIR_2"/>
    <property type="match status" value="1"/>
</dbReference>
<dbReference type="InterPro" id="IPR027417">
    <property type="entry name" value="P-loop_NTPase"/>
</dbReference>
<dbReference type="InterPro" id="IPR007695">
    <property type="entry name" value="DNA_mismatch_repair_MutS-lik_N"/>
</dbReference>
<accession>A0A0L0H3Q5</accession>
<dbReference type="Gene3D" id="1.10.1420.10">
    <property type="match status" value="2"/>
</dbReference>
<evidence type="ECO:0000256" key="12">
    <source>
        <dbReference type="ARBA" id="ARBA00073774"/>
    </source>
</evidence>
<dbReference type="InterPro" id="IPR000432">
    <property type="entry name" value="DNA_mismatch_repair_MutS_C"/>
</dbReference>
<evidence type="ECO:0000256" key="14">
    <source>
        <dbReference type="SAM" id="MobiDB-lite"/>
    </source>
</evidence>
<dbReference type="STRING" id="645134.A0A0L0H3Q5"/>
<keyword evidence="17" id="KW-1185">Reference proteome</keyword>
<dbReference type="Gene3D" id="3.40.50.300">
    <property type="entry name" value="P-loop containing nucleotide triphosphate hydrolases"/>
    <property type="match status" value="1"/>
</dbReference>
<evidence type="ECO:0000256" key="4">
    <source>
        <dbReference type="ARBA" id="ARBA00022741"/>
    </source>
</evidence>
<dbReference type="InParanoid" id="A0A0L0H3Q5"/>
<feature type="compositionally biased region" description="Acidic residues" evidence="14">
    <location>
        <begin position="199"/>
        <end position="215"/>
    </location>
</feature>
<dbReference type="InterPro" id="IPR036187">
    <property type="entry name" value="DNA_mismatch_repair_MutS_sf"/>
</dbReference>
<keyword evidence="5 13" id="KW-0227">DNA damage</keyword>
<evidence type="ECO:0000256" key="2">
    <source>
        <dbReference type="ARBA" id="ARBA00007094"/>
    </source>
</evidence>
<evidence type="ECO:0000256" key="3">
    <source>
        <dbReference type="ARBA" id="ARBA00022151"/>
    </source>
</evidence>
<dbReference type="SMART" id="SM00534">
    <property type="entry name" value="MUTSac"/>
    <property type="match status" value="1"/>
</dbReference>